<evidence type="ECO:0000313" key="3">
    <source>
        <dbReference type="Proteomes" id="UP000332933"/>
    </source>
</evidence>
<accession>A0A485LIY8</accession>
<evidence type="ECO:0000313" key="1">
    <source>
        <dbReference type="EMBL" id="KAF0686482.1"/>
    </source>
</evidence>
<proteinExistence type="predicted"/>
<dbReference type="Gene3D" id="1.10.260.100">
    <property type="match status" value="1"/>
</dbReference>
<dbReference type="EMBL" id="CAADRA010007020">
    <property type="protein sequence ID" value="VFT98389.1"/>
    <property type="molecule type" value="Genomic_DNA"/>
</dbReference>
<reference evidence="2 3" key="1">
    <citation type="submission" date="2019-03" db="EMBL/GenBank/DDBJ databases">
        <authorList>
            <person name="Gaulin E."/>
            <person name="Dumas B."/>
        </authorList>
    </citation>
    <scope>NUCLEOTIDE SEQUENCE [LARGE SCALE GENOMIC DNA]</scope>
    <source>
        <strain evidence="2">CBS 568.67</strain>
    </source>
</reference>
<dbReference type="AlphaFoldDB" id="A0A485LIY8"/>
<name>A0A485LIY8_9STRA</name>
<reference evidence="1" key="2">
    <citation type="submission" date="2019-06" db="EMBL/GenBank/DDBJ databases">
        <title>Genomics analysis of Aphanomyces spp. identifies a new class of oomycete effector associated with host adaptation.</title>
        <authorList>
            <person name="Gaulin E."/>
        </authorList>
    </citation>
    <scope>NUCLEOTIDE SEQUENCE</scope>
    <source>
        <strain evidence="1">CBS 578.67</strain>
    </source>
</reference>
<keyword evidence="3" id="KW-1185">Reference proteome</keyword>
<dbReference type="Proteomes" id="UP000332933">
    <property type="component" value="Unassembled WGS sequence"/>
</dbReference>
<gene>
    <name evidence="2" type="primary">Aste57867_21720</name>
    <name evidence="1" type="ORF">As57867_021651</name>
    <name evidence="2" type="ORF">ASTE57867_21720</name>
</gene>
<sequence>MGGGDTLTNAAPTTLSIDATQLPELFNLDMYFKIAASPATITLLGNYEFVIVLQEIEGNSSRFELQKFDPRVVRATTVLQFSLSMDAVKHLNAYFFVEQV</sequence>
<organism evidence="2 3">
    <name type="scientific">Aphanomyces stellatus</name>
    <dbReference type="NCBI Taxonomy" id="120398"/>
    <lineage>
        <taxon>Eukaryota</taxon>
        <taxon>Sar</taxon>
        <taxon>Stramenopiles</taxon>
        <taxon>Oomycota</taxon>
        <taxon>Saprolegniomycetes</taxon>
        <taxon>Saprolegniales</taxon>
        <taxon>Verrucalvaceae</taxon>
        <taxon>Aphanomyces</taxon>
    </lineage>
</organism>
<protein>
    <submittedName>
        <fullName evidence="2">Aste57867_21720 protein</fullName>
    </submittedName>
</protein>
<dbReference type="EMBL" id="VJMH01006994">
    <property type="protein sequence ID" value="KAF0686482.1"/>
    <property type="molecule type" value="Genomic_DNA"/>
</dbReference>
<evidence type="ECO:0000313" key="2">
    <source>
        <dbReference type="EMBL" id="VFT98389.1"/>
    </source>
</evidence>